<evidence type="ECO:0000313" key="10">
    <source>
        <dbReference type="Proteomes" id="UP000247523"/>
    </source>
</evidence>
<dbReference type="AlphaFoldDB" id="A0A255JER5"/>
<feature type="transmembrane region" description="Helical" evidence="6">
    <location>
        <begin position="9"/>
        <end position="26"/>
    </location>
</feature>
<reference evidence="8" key="3">
    <citation type="submission" date="2018-07" db="EMBL/GenBank/DDBJ databases">
        <authorList>
            <person name="Quirk P.G."/>
            <person name="Krulwich T.A."/>
        </authorList>
    </citation>
    <scope>NUCLEOTIDE SEQUENCE</scope>
    <source>
        <strain evidence="8">CCRI-19302</strain>
    </source>
</reference>
<feature type="transmembrane region" description="Helical" evidence="6">
    <location>
        <begin position="58"/>
        <end position="78"/>
    </location>
</feature>
<dbReference type="Proteomes" id="UP000247523">
    <property type="component" value="Unassembled WGS sequence"/>
</dbReference>
<feature type="transmembrane region" description="Helical" evidence="6">
    <location>
        <begin position="84"/>
        <end position="103"/>
    </location>
</feature>
<feature type="transmembrane region" description="Helical" evidence="6">
    <location>
        <begin position="161"/>
        <end position="179"/>
    </location>
</feature>
<dbReference type="PANTHER" id="PTHR30482:SF10">
    <property type="entry name" value="HIGH-AFFINITY BRANCHED-CHAIN AMINO ACID TRANSPORT PROTEIN BRAE"/>
    <property type="match status" value="1"/>
</dbReference>
<evidence type="ECO:0000256" key="3">
    <source>
        <dbReference type="ARBA" id="ARBA00022692"/>
    </source>
</evidence>
<dbReference type="InterPro" id="IPR001851">
    <property type="entry name" value="ABC_transp_permease"/>
</dbReference>
<feature type="transmembrane region" description="Helical" evidence="6">
    <location>
        <begin position="32"/>
        <end position="51"/>
    </location>
</feature>
<dbReference type="GO" id="GO:0005886">
    <property type="term" value="C:plasma membrane"/>
    <property type="evidence" value="ECO:0007669"/>
    <property type="project" value="UniProtKB-SubCell"/>
</dbReference>
<dbReference type="EMBL" id="NOKA02000086">
    <property type="protein sequence ID" value="RDY28450.1"/>
    <property type="molecule type" value="Genomic_DNA"/>
</dbReference>
<sequence length="333" mass="36746">MKKRIGSRQILLLIMLFLVALIPMFIKTPYILSILVMTFYTASASLAWSILGGMTGQISLGHAAFMGLGAYISTLLLMNANFTPWVSIIVVFFVVGGISALLLSPCFHLRGPYFSLVTIAFGEAFRNLLTNWNYAGKGQGLLLPFGDNSLILMRFKSKAPYFYLALVMVILMYLLVKYIDQSKLGYALKTVREDEDTANAIGINPWKYKVIATFISCGLVAVCGVFYASYIRFISPDIMMQDQSVKFVLPAVIGGIGSAIGPLIGAIILTPLSEYLNATLSSIAPGANLLVYAVILIVVILFQPRGIMGWYENSKFKIKLNNWLDKLDGRKKE</sequence>
<dbReference type="EMBL" id="QICS01000003">
    <property type="protein sequence ID" value="PXV91620.1"/>
    <property type="molecule type" value="Genomic_DNA"/>
</dbReference>
<organism evidence="7 10">
    <name type="scientific">Lachnotalea glycerini</name>
    <dbReference type="NCBI Taxonomy" id="1763509"/>
    <lineage>
        <taxon>Bacteria</taxon>
        <taxon>Bacillati</taxon>
        <taxon>Bacillota</taxon>
        <taxon>Clostridia</taxon>
        <taxon>Lachnospirales</taxon>
        <taxon>Lachnospiraceae</taxon>
        <taxon>Lachnotalea</taxon>
    </lineage>
</organism>
<dbReference type="PANTHER" id="PTHR30482">
    <property type="entry name" value="HIGH-AFFINITY BRANCHED-CHAIN AMINO ACID TRANSPORT SYSTEM PERMEASE"/>
    <property type="match status" value="1"/>
</dbReference>
<evidence type="ECO:0000256" key="6">
    <source>
        <dbReference type="SAM" id="Phobius"/>
    </source>
</evidence>
<dbReference type="Pfam" id="PF02653">
    <property type="entry name" value="BPD_transp_2"/>
    <property type="match status" value="1"/>
</dbReference>
<keyword evidence="3 6" id="KW-0812">Transmembrane</keyword>
<proteinExistence type="predicted"/>
<evidence type="ECO:0000256" key="2">
    <source>
        <dbReference type="ARBA" id="ARBA00022475"/>
    </source>
</evidence>
<dbReference type="GO" id="GO:0015658">
    <property type="term" value="F:branched-chain amino acid transmembrane transporter activity"/>
    <property type="evidence" value="ECO:0007669"/>
    <property type="project" value="InterPro"/>
</dbReference>
<feature type="transmembrane region" description="Helical" evidence="6">
    <location>
        <begin position="247"/>
        <end position="269"/>
    </location>
</feature>
<reference evidence="8 9" key="1">
    <citation type="journal article" date="2017" name="Genome Announc.">
        <title>Draft Genome Sequence of a Sporulating and Motile Strain of Lachnotalea glycerini Isolated from Water in Quebec City, Canada.</title>
        <authorList>
            <person name="Maheux A.F."/>
            <person name="Boudreau D.K."/>
            <person name="Berube E."/>
            <person name="Boissinot M."/>
            <person name="Raymond F."/>
            <person name="Brodeur S."/>
            <person name="Corbeil J."/>
            <person name="Isabel S."/>
            <person name="Omar R.F."/>
            <person name="Bergeron M.G."/>
        </authorList>
    </citation>
    <scope>NUCLEOTIDE SEQUENCE [LARGE SCALE GENOMIC DNA]</scope>
    <source>
        <strain evidence="8 9">CCRI-19302</strain>
    </source>
</reference>
<feature type="transmembrane region" description="Helical" evidence="6">
    <location>
        <begin position="289"/>
        <end position="311"/>
    </location>
</feature>
<keyword evidence="2" id="KW-1003">Cell membrane</keyword>
<accession>A0A255JER5</accession>
<keyword evidence="5 6" id="KW-0472">Membrane</keyword>
<evidence type="ECO:0000313" key="8">
    <source>
        <dbReference type="EMBL" id="RDY28450.1"/>
    </source>
</evidence>
<name>A0A255JER5_9FIRM</name>
<protein>
    <submittedName>
        <fullName evidence="7">Amino acid/amide ABC transporter membrane protein 2 (HAAT family)</fullName>
    </submittedName>
    <submittedName>
        <fullName evidence="8">Branched-chain amino acid ABC transporter permease</fullName>
    </submittedName>
</protein>
<dbReference type="CDD" id="cd06581">
    <property type="entry name" value="TM_PBP1_LivM_like"/>
    <property type="match status" value="1"/>
</dbReference>
<feature type="transmembrane region" description="Helical" evidence="6">
    <location>
        <begin position="210"/>
        <end position="235"/>
    </location>
</feature>
<gene>
    <name evidence="7" type="ORF">C8E03_103178</name>
    <name evidence="8" type="ORF">CG710_019700</name>
</gene>
<keyword evidence="9" id="KW-1185">Reference proteome</keyword>
<comment type="subcellular location">
    <subcellularLocation>
        <location evidence="1">Cell membrane</location>
        <topology evidence="1">Multi-pass membrane protein</topology>
    </subcellularLocation>
</comment>
<keyword evidence="4 6" id="KW-1133">Transmembrane helix</keyword>
<dbReference type="RefSeq" id="WP_094377114.1">
    <property type="nucleotide sequence ID" value="NZ_NOKA02000086.1"/>
</dbReference>
<comment type="caution">
    <text evidence="7">The sequence shown here is derived from an EMBL/GenBank/DDBJ whole genome shotgun (WGS) entry which is preliminary data.</text>
</comment>
<dbReference type="OrthoDB" id="9789927at2"/>
<dbReference type="InterPro" id="IPR043428">
    <property type="entry name" value="LivM-like"/>
</dbReference>
<dbReference type="Proteomes" id="UP000216411">
    <property type="component" value="Unassembled WGS sequence"/>
</dbReference>
<evidence type="ECO:0000256" key="5">
    <source>
        <dbReference type="ARBA" id="ARBA00023136"/>
    </source>
</evidence>
<reference evidence="7 10" key="2">
    <citation type="submission" date="2018-05" db="EMBL/GenBank/DDBJ databases">
        <title>Genomic Encyclopedia of Type Strains, Phase IV (KMG-IV): sequencing the most valuable type-strain genomes for metagenomic binning, comparative biology and taxonomic classification.</title>
        <authorList>
            <person name="Goeker M."/>
        </authorList>
    </citation>
    <scope>NUCLEOTIDE SEQUENCE [LARGE SCALE GENOMIC DNA]</scope>
    <source>
        <strain evidence="7 10">DSM 28816</strain>
    </source>
</reference>
<evidence type="ECO:0000256" key="4">
    <source>
        <dbReference type="ARBA" id="ARBA00022989"/>
    </source>
</evidence>
<evidence type="ECO:0000313" key="9">
    <source>
        <dbReference type="Proteomes" id="UP000216411"/>
    </source>
</evidence>
<evidence type="ECO:0000313" key="7">
    <source>
        <dbReference type="EMBL" id="PXV91620.1"/>
    </source>
</evidence>
<evidence type="ECO:0000256" key="1">
    <source>
        <dbReference type="ARBA" id="ARBA00004651"/>
    </source>
</evidence>